<evidence type="ECO:0000256" key="8">
    <source>
        <dbReference type="ARBA" id="ARBA00023002"/>
    </source>
</evidence>
<dbReference type="GO" id="GO:0008677">
    <property type="term" value="F:2-dehydropantoate 2-reductase activity"/>
    <property type="evidence" value="ECO:0007669"/>
    <property type="project" value="UniProtKB-EC"/>
</dbReference>
<dbReference type="NCBIfam" id="TIGR00745">
    <property type="entry name" value="apbA_panE"/>
    <property type="match status" value="1"/>
</dbReference>
<proteinExistence type="inferred from homology"/>
<evidence type="ECO:0000313" key="15">
    <source>
        <dbReference type="EMBL" id="TMQ77033.1"/>
    </source>
</evidence>
<dbReference type="RefSeq" id="WP_034915430.1">
    <property type="nucleotide sequence ID" value="NZ_SWAD01000034.1"/>
</dbReference>
<reference evidence="15 17" key="2">
    <citation type="submission" date="2019-04" db="EMBL/GenBank/DDBJ databases">
        <title>A novel phosphate-accumulating bacterium identified in bioreactor for phosphate removal from wastewater.</title>
        <authorList>
            <person name="Kotlyarov R.Y."/>
            <person name="Beletsky A.V."/>
            <person name="Kallistova A.Y."/>
            <person name="Dorofeev A.G."/>
            <person name="Nikolaev Y.Y."/>
            <person name="Pimenov N.V."/>
            <person name="Ravin N.V."/>
            <person name="Mardanov A.V."/>
        </authorList>
    </citation>
    <scope>NUCLEOTIDE SEQUENCE [LARGE SCALE GENOMIC DNA]</scope>
    <source>
        <strain evidence="15 17">Bin19</strain>
    </source>
</reference>
<evidence type="ECO:0000259" key="12">
    <source>
        <dbReference type="Pfam" id="PF02558"/>
    </source>
</evidence>
<keyword evidence="17" id="KW-1185">Reference proteome</keyword>
<evidence type="ECO:0000256" key="10">
    <source>
        <dbReference type="ARBA" id="ARBA00048793"/>
    </source>
</evidence>
<evidence type="ECO:0000256" key="9">
    <source>
        <dbReference type="ARBA" id="ARBA00032024"/>
    </source>
</evidence>
<keyword evidence="6 11" id="KW-0566">Pantothenate biosynthesis</keyword>
<dbReference type="GO" id="GO:0005737">
    <property type="term" value="C:cytoplasm"/>
    <property type="evidence" value="ECO:0007669"/>
    <property type="project" value="TreeGrafter"/>
</dbReference>
<dbReference type="EC" id="1.1.1.169" evidence="4 11"/>
<protein>
    <recommendedName>
        <fullName evidence="5 11">2-dehydropantoate 2-reductase</fullName>
        <ecNumber evidence="4 11">1.1.1.169</ecNumber>
    </recommendedName>
    <alternativeName>
        <fullName evidence="9 11">Ketopantoate reductase</fullName>
    </alternativeName>
</protein>
<dbReference type="EMBL" id="SWAD01000034">
    <property type="protein sequence ID" value="TMQ77033.1"/>
    <property type="molecule type" value="Genomic_DNA"/>
</dbReference>
<dbReference type="UniPathway" id="UPA00028">
    <property type="reaction ID" value="UER00004"/>
</dbReference>
<evidence type="ECO:0000313" key="16">
    <source>
        <dbReference type="Proteomes" id="UP000020077"/>
    </source>
</evidence>
<dbReference type="SUPFAM" id="SSF51735">
    <property type="entry name" value="NAD(P)-binding Rossmann-fold domains"/>
    <property type="match status" value="1"/>
</dbReference>
<dbReference type="InterPro" id="IPR013332">
    <property type="entry name" value="KPR_N"/>
</dbReference>
<evidence type="ECO:0000256" key="3">
    <source>
        <dbReference type="ARBA" id="ARBA00007870"/>
    </source>
</evidence>
<evidence type="ECO:0000256" key="2">
    <source>
        <dbReference type="ARBA" id="ARBA00004994"/>
    </source>
</evidence>
<dbReference type="InterPro" id="IPR003710">
    <property type="entry name" value="ApbA"/>
</dbReference>
<dbReference type="InterPro" id="IPR013328">
    <property type="entry name" value="6PGD_dom2"/>
</dbReference>
<accession>A0A5S4F8B7</accession>
<evidence type="ECO:0000256" key="11">
    <source>
        <dbReference type="RuleBase" id="RU362068"/>
    </source>
</evidence>
<dbReference type="PANTHER" id="PTHR21708:SF26">
    <property type="entry name" value="2-DEHYDROPANTOATE 2-REDUCTASE"/>
    <property type="match status" value="1"/>
</dbReference>
<evidence type="ECO:0000313" key="17">
    <source>
        <dbReference type="Proteomes" id="UP000306324"/>
    </source>
</evidence>
<dbReference type="EMBL" id="JDVG02000461">
    <property type="protein sequence ID" value="KFB71962.1"/>
    <property type="molecule type" value="Genomic_DNA"/>
</dbReference>
<dbReference type="FunFam" id="1.10.1040.10:FF:000017">
    <property type="entry name" value="2-dehydropantoate 2-reductase"/>
    <property type="match status" value="1"/>
</dbReference>
<comment type="catalytic activity">
    <reaction evidence="10 11">
        <text>(R)-pantoate + NADP(+) = 2-dehydropantoate + NADPH + H(+)</text>
        <dbReference type="Rhea" id="RHEA:16233"/>
        <dbReference type="ChEBI" id="CHEBI:11561"/>
        <dbReference type="ChEBI" id="CHEBI:15378"/>
        <dbReference type="ChEBI" id="CHEBI:15980"/>
        <dbReference type="ChEBI" id="CHEBI:57783"/>
        <dbReference type="ChEBI" id="CHEBI:58349"/>
        <dbReference type="EC" id="1.1.1.169"/>
    </reaction>
</comment>
<accession>A0A080LTU1</accession>
<dbReference type="Proteomes" id="UP000306324">
    <property type="component" value="Unassembled WGS sequence"/>
</dbReference>
<reference evidence="14 16" key="1">
    <citation type="submission" date="2014-02" db="EMBL/GenBank/DDBJ databases">
        <title>Expanding our view of genomic diversity in Candidatus Accumulibacter clades.</title>
        <authorList>
            <person name="Skennerton C.T."/>
            <person name="Barr J.J."/>
            <person name="Slater F.R."/>
            <person name="Bond P.L."/>
            <person name="Tyson G.W."/>
        </authorList>
    </citation>
    <scope>NUCLEOTIDE SEQUENCE [LARGE SCALE GENOMIC DNA]</scope>
    <source>
        <strain evidence="16">BA-91</strain>
    </source>
</reference>
<gene>
    <name evidence="14" type="primary">panE</name>
    <name evidence="15" type="ORF">ACCUM_3644</name>
    <name evidence="14" type="ORF">AW09_002869</name>
</gene>
<keyword evidence="8 11" id="KW-0560">Oxidoreductase</keyword>
<sequence length="308" mass="32935">MKILFLGAGGVGGYFGARLVEAGADVTFLVRPARAERLRSEGLQVHSPSGDFVVPVKCVTRDQPEDNYDLVVLTAKAFDLEDAIESVAAFITPATFILPLLNGFSHMQVLDRRFGAEHILGGIAQVAAMLEADGTVRQLAPMHSLTVGGRTAETQAIAARFVEVCQAAKFNARLSPDIVLSLWEKWVFIATLAGITTLMRGSVGQIMATANGEALIRQLYAECLAVATTCGIDMAPVARDAALKTLTQRGSALTSSMLRDLQAGLRTEHRHVLGDLLDKSLAKGLSSPILALAFSQMEIRESESAVRS</sequence>
<evidence type="ECO:0000256" key="4">
    <source>
        <dbReference type="ARBA" id="ARBA00013014"/>
    </source>
</evidence>
<dbReference type="InterPro" id="IPR013752">
    <property type="entry name" value="KPA_reductase"/>
</dbReference>
<dbReference type="SUPFAM" id="SSF48179">
    <property type="entry name" value="6-phosphogluconate dehydrogenase C-terminal domain-like"/>
    <property type="match status" value="1"/>
</dbReference>
<comment type="caution">
    <text evidence="14">The sequence shown here is derived from an EMBL/GenBank/DDBJ whole genome shotgun (WGS) entry which is preliminary data.</text>
</comment>
<dbReference type="InterPro" id="IPR008927">
    <property type="entry name" value="6-PGluconate_DH-like_C_sf"/>
</dbReference>
<feature type="domain" description="Ketopantoate reductase N-terminal" evidence="12">
    <location>
        <begin position="3"/>
        <end position="148"/>
    </location>
</feature>
<dbReference type="Proteomes" id="UP000020077">
    <property type="component" value="Unassembled WGS sequence"/>
</dbReference>
<feature type="domain" description="Ketopantoate reductase C-terminal" evidence="13">
    <location>
        <begin position="177"/>
        <end position="294"/>
    </location>
</feature>
<evidence type="ECO:0000256" key="7">
    <source>
        <dbReference type="ARBA" id="ARBA00022857"/>
    </source>
</evidence>
<organism evidence="14 16">
    <name type="scientific">Candidatus Accumulibacter phosphatis</name>
    <dbReference type="NCBI Taxonomy" id="327160"/>
    <lineage>
        <taxon>Bacteria</taxon>
        <taxon>Pseudomonadati</taxon>
        <taxon>Pseudomonadota</taxon>
        <taxon>Betaproteobacteria</taxon>
        <taxon>Candidatus Accumulibacter</taxon>
    </lineage>
</organism>
<evidence type="ECO:0000259" key="13">
    <source>
        <dbReference type="Pfam" id="PF08546"/>
    </source>
</evidence>
<dbReference type="Gene3D" id="3.40.50.720">
    <property type="entry name" value="NAD(P)-binding Rossmann-like Domain"/>
    <property type="match status" value="1"/>
</dbReference>
<dbReference type="PANTHER" id="PTHR21708">
    <property type="entry name" value="PROBABLE 2-DEHYDROPANTOATE 2-REDUCTASE"/>
    <property type="match status" value="1"/>
</dbReference>
<dbReference type="FunFam" id="3.40.50.720:FF:000307">
    <property type="entry name" value="2-dehydropantoate 2-reductase"/>
    <property type="match status" value="1"/>
</dbReference>
<dbReference type="Pfam" id="PF02558">
    <property type="entry name" value="ApbA"/>
    <property type="match status" value="1"/>
</dbReference>
<dbReference type="GO" id="GO:0015940">
    <property type="term" value="P:pantothenate biosynthetic process"/>
    <property type="evidence" value="ECO:0007669"/>
    <property type="project" value="UniProtKB-UniPathway"/>
</dbReference>
<evidence type="ECO:0000256" key="6">
    <source>
        <dbReference type="ARBA" id="ARBA00022655"/>
    </source>
</evidence>
<dbReference type="AlphaFoldDB" id="A0A080LTU1"/>
<name>A0A080LTU1_9PROT</name>
<dbReference type="Pfam" id="PF08546">
    <property type="entry name" value="ApbA_C"/>
    <property type="match status" value="1"/>
</dbReference>
<comment type="function">
    <text evidence="1 11">Catalyzes the NADPH-dependent reduction of ketopantoate into pantoic acid.</text>
</comment>
<dbReference type="InterPro" id="IPR036291">
    <property type="entry name" value="NAD(P)-bd_dom_sf"/>
</dbReference>
<evidence type="ECO:0000256" key="1">
    <source>
        <dbReference type="ARBA" id="ARBA00002919"/>
    </source>
</evidence>
<keyword evidence="7 11" id="KW-0521">NADP</keyword>
<dbReference type="InterPro" id="IPR051402">
    <property type="entry name" value="KPR-Related"/>
</dbReference>
<comment type="similarity">
    <text evidence="3 11">Belongs to the ketopantoate reductase family.</text>
</comment>
<evidence type="ECO:0000256" key="5">
    <source>
        <dbReference type="ARBA" id="ARBA00019465"/>
    </source>
</evidence>
<dbReference type="Gene3D" id="1.10.1040.10">
    <property type="entry name" value="N-(1-d-carboxylethyl)-l-norvaline Dehydrogenase, domain 2"/>
    <property type="match status" value="1"/>
</dbReference>
<evidence type="ECO:0000313" key="14">
    <source>
        <dbReference type="EMBL" id="KFB71962.1"/>
    </source>
</evidence>
<comment type="pathway">
    <text evidence="2 11">Cofactor biosynthesis; (R)-pantothenate biosynthesis; (R)-pantoate from 3-methyl-2-oxobutanoate: step 2/2.</text>
</comment>